<evidence type="ECO:0000313" key="2">
    <source>
        <dbReference type="EMBL" id="ELP67580.1"/>
    </source>
</evidence>
<evidence type="ECO:0000256" key="1">
    <source>
        <dbReference type="SAM" id="MobiDB-lite"/>
    </source>
</evidence>
<reference evidence="2 3" key="1">
    <citation type="journal article" date="2011" name="Plasmid">
        <title>Streptomyces turgidiscabies Car8 contains a modular pathogenicity island that shares virulence genes with other actinobacterial plant pathogens.</title>
        <authorList>
            <person name="Huguet-Tapia J.C."/>
            <person name="Badger J.H."/>
            <person name="Loria R."/>
            <person name="Pettis G.S."/>
        </authorList>
    </citation>
    <scope>NUCLEOTIDE SEQUENCE [LARGE SCALE GENOMIC DNA]</scope>
    <source>
        <strain evidence="2 3">Car8</strain>
    </source>
</reference>
<gene>
    <name evidence="2" type="ORF">STRTUCAR8_03811</name>
</gene>
<accession>L7FAB5</accession>
<name>L7FAB5_STRT8</name>
<evidence type="ECO:0000313" key="3">
    <source>
        <dbReference type="Proteomes" id="UP000010931"/>
    </source>
</evidence>
<comment type="caution">
    <text evidence="2">The sequence shown here is derived from an EMBL/GenBank/DDBJ whole genome shotgun (WGS) entry which is preliminary data.</text>
</comment>
<dbReference type="EMBL" id="AEJB01000276">
    <property type="protein sequence ID" value="ELP67580.1"/>
    <property type="molecule type" value="Genomic_DNA"/>
</dbReference>
<feature type="compositionally biased region" description="Gly residues" evidence="1">
    <location>
        <begin position="1"/>
        <end position="11"/>
    </location>
</feature>
<proteinExistence type="predicted"/>
<keyword evidence="3" id="KW-1185">Reference proteome</keyword>
<feature type="region of interest" description="Disordered" evidence="1">
    <location>
        <begin position="1"/>
        <end position="25"/>
    </location>
</feature>
<protein>
    <submittedName>
        <fullName evidence="2">Uncharacterized protein</fullName>
    </submittedName>
</protein>
<dbReference type="Proteomes" id="UP000010931">
    <property type="component" value="Unassembled WGS sequence"/>
</dbReference>
<dbReference type="AlphaFoldDB" id="L7FAB5"/>
<sequence>MRGCGRGQEGGGGRRADGEGGEEGAAGRVERCGELRGGVCGGVCKDVCGDLREA</sequence>
<organism evidence="2 3">
    <name type="scientific">Streptomyces turgidiscabies (strain Car8)</name>
    <dbReference type="NCBI Taxonomy" id="698760"/>
    <lineage>
        <taxon>Bacteria</taxon>
        <taxon>Bacillati</taxon>
        <taxon>Actinomycetota</taxon>
        <taxon>Actinomycetes</taxon>
        <taxon>Kitasatosporales</taxon>
        <taxon>Streptomycetaceae</taxon>
        <taxon>Streptomyces</taxon>
    </lineage>
</organism>